<dbReference type="Proteomes" id="UP000002609">
    <property type="component" value="Segment"/>
</dbReference>
<evidence type="ECO:0000313" key="2">
    <source>
        <dbReference type="Proteomes" id="UP000002609"/>
    </source>
</evidence>
<organism evidence="1 2">
    <name type="scientific">Sulfolobus turreted icosahedral virus 1</name>
    <dbReference type="NCBI Taxonomy" id="269145"/>
    <lineage>
        <taxon>Viruses</taxon>
        <taxon>Varidnaviria</taxon>
        <taxon>Abadenavirae</taxon>
        <taxon>Produgelaviricota</taxon>
        <taxon>Belvinaviricetes</taxon>
        <taxon>Belfryvirales</taxon>
        <taxon>Turriviridae</taxon>
        <taxon>Alphaturrivirus</taxon>
        <taxon>Alphaturrivirus yellowstonense</taxon>
    </lineage>
</organism>
<keyword evidence="2" id="KW-1185">Reference proteome</keyword>
<reference evidence="1 2" key="1">
    <citation type="journal article" date="2004" name="Proc. Natl. Acad. Sci. U.S.A.">
        <title>The structure of a thermophilic archaeal virus shows a double-stranded DNA viral capsid type that spans all domains of life.</title>
        <authorList>
            <person name="Rice G."/>
            <person name="Tang L."/>
            <person name="Stedman K."/>
            <person name="Roberto F."/>
            <person name="Spuhler J."/>
            <person name="Gillitzer E."/>
            <person name="Johnson J.E."/>
            <person name="Douglas T."/>
            <person name="Young M."/>
        </authorList>
    </citation>
    <scope>NUCLEOTIDE SEQUENCE</scope>
</reference>
<evidence type="ECO:0000313" key="1">
    <source>
        <dbReference type="EMBL" id="AAS89073.1"/>
    </source>
</evidence>
<protein>
    <submittedName>
        <fullName evidence="1">Uncharacterized protein</fullName>
    </submittedName>
</protein>
<dbReference type="GeneID" id="2846003"/>
<dbReference type="KEGG" id="vg:2846003"/>
<name>Q6Q0L8_9VIRU</name>
<dbReference type="RefSeq" id="YP_024994.1">
    <property type="nucleotide sequence ID" value="NC_005892.1"/>
</dbReference>
<accession>Q6Q0L8</accession>
<dbReference type="EMBL" id="AY569307">
    <property type="protein sequence ID" value="AAS89073.1"/>
    <property type="molecule type" value="Genomic_DNA"/>
</dbReference>
<sequence length="63" mass="7224">MGRPEHTHFLLRVTRNEATKALSSIQVFSSRISSEPRKGQAKSVKRSKLEFFSSKIFILLFSI</sequence>
<gene>
    <name evidence="1" type="ORF">C63</name>
</gene>
<proteinExistence type="predicted"/>